<gene>
    <name evidence="3" type="ORF">AUP42_00815</name>
</gene>
<name>A0A154L5B6_9PROT</name>
<organism evidence="3 4">
    <name type="scientific">Thalassospira lucentensis</name>
    <dbReference type="NCBI Taxonomy" id="168935"/>
    <lineage>
        <taxon>Bacteria</taxon>
        <taxon>Pseudomonadati</taxon>
        <taxon>Pseudomonadota</taxon>
        <taxon>Alphaproteobacteria</taxon>
        <taxon>Rhodospirillales</taxon>
        <taxon>Thalassospiraceae</taxon>
        <taxon>Thalassospira</taxon>
    </lineage>
</organism>
<evidence type="ECO:0000259" key="2">
    <source>
        <dbReference type="Pfam" id="PF08327"/>
    </source>
</evidence>
<dbReference type="OrthoDB" id="9805228at2"/>
<proteinExistence type="inferred from homology"/>
<protein>
    <recommendedName>
        <fullName evidence="2">Activator of Hsp90 ATPase homologue 1/2-like C-terminal domain-containing protein</fullName>
    </recommendedName>
</protein>
<evidence type="ECO:0000313" key="3">
    <source>
        <dbReference type="EMBL" id="KZB64483.1"/>
    </source>
</evidence>
<dbReference type="InterPro" id="IPR013538">
    <property type="entry name" value="ASHA1/2-like_C"/>
</dbReference>
<feature type="domain" description="Activator of Hsp90 ATPase homologue 1/2-like C-terminal" evidence="2">
    <location>
        <begin position="15"/>
        <end position="153"/>
    </location>
</feature>
<evidence type="ECO:0000256" key="1">
    <source>
        <dbReference type="ARBA" id="ARBA00006817"/>
    </source>
</evidence>
<dbReference type="Pfam" id="PF08327">
    <property type="entry name" value="AHSA1"/>
    <property type="match status" value="1"/>
</dbReference>
<dbReference type="InterPro" id="IPR023393">
    <property type="entry name" value="START-like_dom_sf"/>
</dbReference>
<dbReference type="CDD" id="cd08896">
    <property type="entry name" value="SRPBCC_CalC_Aha1-like_3"/>
    <property type="match status" value="1"/>
</dbReference>
<dbReference type="EMBL" id="LPVY01000012">
    <property type="protein sequence ID" value="KZB64483.1"/>
    <property type="molecule type" value="Genomic_DNA"/>
</dbReference>
<accession>A0A154L5B6</accession>
<reference evidence="3 4" key="1">
    <citation type="submission" date="2015-12" db="EMBL/GenBank/DDBJ databases">
        <title>Genome sequence of Thalassospira lucentensis MCCC 1A02072.</title>
        <authorList>
            <person name="Lu L."/>
            <person name="Lai Q."/>
            <person name="Shao Z."/>
            <person name="Qian P."/>
        </authorList>
    </citation>
    <scope>NUCLEOTIDE SEQUENCE [LARGE SCALE GENOMIC DNA]</scope>
    <source>
        <strain evidence="3 4">MCCC 1A02072</strain>
    </source>
</reference>
<evidence type="ECO:0000313" key="4">
    <source>
        <dbReference type="Proteomes" id="UP000076335"/>
    </source>
</evidence>
<comment type="caution">
    <text evidence="3">The sequence shown here is derived from an EMBL/GenBank/DDBJ whole genome shotgun (WGS) entry which is preliminary data.</text>
</comment>
<dbReference type="Gene3D" id="3.30.530.20">
    <property type="match status" value="1"/>
</dbReference>
<dbReference type="Proteomes" id="UP000076335">
    <property type="component" value="Unassembled WGS sequence"/>
</dbReference>
<dbReference type="RefSeq" id="WP_062951746.1">
    <property type="nucleotide sequence ID" value="NZ_LPVY01000012.1"/>
</dbReference>
<comment type="similarity">
    <text evidence="1">Belongs to the AHA1 family.</text>
</comment>
<dbReference type="AlphaFoldDB" id="A0A154L5B6"/>
<dbReference type="SUPFAM" id="SSF55961">
    <property type="entry name" value="Bet v1-like"/>
    <property type="match status" value="1"/>
</dbReference>
<sequence>MAVNQSELTVERFIKASPAAVWKAWSTPEHLEKWWIPAPMECRVIKLNLRAGGGFETQMRQGDEDFQPHVEGCFLEAVPESRLVWTTVLREGWRPIEPWLALTAIITFTPEGNGTRYRAHVLHRNTEDSLKHQEMGFFDGWGAVIEQLAKTVE</sequence>